<name>A0A819SHM5_9BILA</name>
<evidence type="ECO:0000313" key="6">
    <source>
        <dbReference type="Proteomes" id="UP000663866"/>
    </source>
</evidence>
<keyword evidence="2" id="KW-0539">Nucleus</keyword>
<dbReference type="PROSITE" id="PS50102">
    <property type="entry name" value="RRM"/>
    <property type="match status" value="1"/>
</dbReference>
<reference evidence="5" key="1">
    <citation type="submission" date="2021-02" db="EMBL/GenBank/DDBJ databases">
        <authorList>
            <person name="Nowell W R."/>
        </authorList>
    </citation>
    <scope>NUCLEOTIDE SEQUENCE</scope>
</reference>
<proteinExistence type="predicted"/>
<dbReference type="InterPro" id="IPR012677">
    <property type="entry name" value="Nucleotide-bd_a/b_plait_sf"/>
</dbReference>
<dbReference type="PANTHER" id="PTHR48033:SF10">
    <property type="entry name" value="RNA-BINDING PROTEIN SQUID"/>
    <property type="match status" value="1"/>
</dbReference>
<organism evidence="5 6">
    <name type="scientific">Rotaria magnacalcarata</name>
    <dbReference type="NCBI Taxonomy" id="392030"/>
    <lineage>
        <taxon>Eukaryota</taxon>
        <taxon>Metazoa</taxon>
        <taxon>Spiralia</taxon>
        <taxon>Gnathifera</taxon>
        <taxon>Rotifera</taxon>
        <taxon>Eurotatoria</taxon>
        <taxon>Bdelloidea</taxon>
        <taxon>Philodinida</taxon>
        <taxon>Philodinidae</taxon>
        <taxon>Rotaria</taxon>
    </lineage>
</organism>
<evidence type="ECO:0000313" key="5">
    <source>
        <dbReference type="EMBL" id="CAF4062198.1"/>
    </source>
</evidence>
<comment type="subcellular location">
    <subcellularLocation>
        <location evidence="1">Nucleus</location>
    </subcellularLocation>
</comment>
<dbReference type="Pfam" id="PF00076">
    <property type="entry name" value="RRM_1"/>
    <property type="match status" value="1"/>
</dbReference>
<protein>
    <recommendedName>
        <fullName evidence="4">RRM domain-containing protein</fullName>
    </recommendedName>
</protein>
<comment type="caution">
    <text evidence="5">The sequence shown here is derived from an EMBL/GenBank/DDBJ whole genome shotgun (WGS) entry which is preliminary data.</text>
</comment>
<evidence type="ECO:0000256" key="2">
    <source>
        <dbReference type="ARBA" id="ARBA00023242"/>
    </source>
</evidence>
<evidence type="ECO:0000256" key="3">
    <source>
        <dbReference type="PROSITE-ProRule" id="PRU00176"/>
    </source>
</evidence>
<dbReference type="SUPFAM" id="SSF54928">
    <property type="entry name" value="RNA-binding domain, RBD"/>
    <property type="match status" value="2"/>
</dbReference>
<dbReference type="PANTHER" id="PTHR48033">
    <property type="entry name" value="RNA-BINDING (RRM/RBD/RNP MOTIFS) FAMILY PROTEIN"/>
    <property type="match status" value="1"/>
</dbReference>
<sequence length="367" mass="42797">MAAKNNLQKSKIYDMESYKRTLLFQKISPKTTQQSLEKFLSEYPLEQCSVPTNEEGHNKLHAIVKFEDESSITLLMSKRPLIIDEKEVFIHRHVPNQKSSRDNRDVQTLTVSSTANRSMQKSQLQRYFRKYGEMDRIDCVNDNDSVYVIHFKDYDSVDRALLNQPHELNNILVDIKKGDQHLSTVNSDLYESLPKTNNYKEIAPQKKSNLKVKIDPKISSLYLPERIYCVRIKNLPINIDAERLSVELNWPIYNILMGSPTDDDQSPSMECWLKSPDDQEKIDEFIRNSKQRTINRSIIQCEKEEDQLELCRFFRIGTCDKHEDICNWVHIKCTARGTCSRDCPYGHGKGEKTEYSTVNSKLNFSIK</sequence>
<gene>
    <name evidence="5" type="ORF">OVN521_LOCUS18672</name>
</gene>
<keyword evidence="3" id="KW-0694">RNA-binding</keyword>
<dbReference type="Proteomes" id="UP000663866">
    <property type="component" value="Unassembled WGS sequence"/>
</dbReference>
<dbReference type="SMART" id="SM00360">
    <property type="entry name" value="RRM"/>
    <property type="match status" value="2"/>
</dbReference>
<dbReference type="Gene3D" id="3.30.70.330">
    <property type="match status" value="2"/>
</dbReference>
<dbReference type="InterPro" id="IPR000504">
    <property type="entry name" value="RRM_dom"/>
</dbReference>
<dbReference type="GO" id="GO:0010468">
    <property type="term" value="P:regulation of gene expression"/>
    <property type="evidence" value="ECO:0007669"/>
    <property type="project" value="TreeGrafter"/>
</dbReference>
<keyword evidence="6" id="KW-1185">Reference proteome</keyword>
<evidence type="ECO:0000259" key="4">
    <source>
        <dbReference type="PROSITE" id="PS50102"/>
    </source>
</evidence>
<dbReference type="GO" id="GO:0005654">
    <property type="term" value="C:nucleoplasm"/>
    <property type="evidence" value="ECO:0007669"/>
    <property type="project" value="TreeGrafter"/>
</dbReference>
<dbReference type="CDD" id="cd00590">
    <property type="entry name" value="RRM_SF"/>
    <property type="match status" value="1"/>
</dbReference>
<dbReference type="GO" id="GO:0003723">
    <property type="term" value="F:RNA binding"/>
    <property type="evidence" value="ECO:0007669"/>
    <property type="project" value="UniProtKB-UniRule"/>
</dbReference>
<dbReference type="GO" id="GO:0000785">
    <property type="term" value="C:chromatin"/>
    <property type="evidence" value="ECO:0007669"/>
    <property type="project" value="TreeGrafter"/>
</dbReference>
<dbReference type="InterPro" id="IPR035979">
    <property type="entry name" value="RBD_domain_sf"/>
</dbReference>
<dbReference type="EMBL" id="CAJOBG010003423">
    <property type="protein sequence ID" value="CAF4062198.1"/>
    <property type="molecule type" value="Genomic_DNA"/>
</dbReference>
<feature type="domain" description="RRM" evidence="4">
    <location>
        <begin position="107"/>
        <end position="180"/>
    </location>
</feature>
<dbReference type="AlphaFoldDB" id="A0A819SHM5"/>
<accession>A0A819SHM5</accession>
<evidence type="ECO:0000256" key="1">
    <source>
        <dbReference type="ARBA" id="ARBA00004123"/>
    </source>
</evidence>